<feature type="compositionally biased region" description="Basic residues" evidence="1">
    <location>
        <begin position="35"/>
        <end position="48"/>
    </location>
</feature>
<feature type="compositionally biased region" description="Basic and acidic residues" evidence="1">
    <location>
        <begin position="49"/>
        <end position="93"/>
    </location>
</feature>
<feature type="region of interest" description="Disordered" evidence="1">
    <location>
        <begin position="429"/>
        <end position="494"/>
    </location>
</feature>
<evidence type="ECO:0000256" key="1">
    <source>
        <dbReference type="SAM" id="MobiDB-lite"/>
    </source>
</evidence>
<sequence>MGRKPKAPEGETINQLEARLVEMKKAAAAQPEKRSRGRPKGSKNKPKAPKTDTDSDAKNDTSADPSAKEPRPSKDPKSAKEPKSVKVKPEAKPRGRHASKAKGISEVPWKTEHELTDSLLTAIELNGPRRQAFGFTKGDLDTAGNTTSQTQDAHCERLSLKILISDPSGRWEDVDPKDLVSTVRSRITTLKNDYQKHKRSLGETGFGIVVEDREEELYGDPQNVWEKIQEDFPWFKRMHALLDGSPVHDTAACTNSSDSLDTKLFASALLSLITQPGLLTLLQDAEMSQDDRGSIIVVDDDAAVSSTADIDVDSDSDSAAAPTARKATVKAEKMPAAATLAVVTKPVPKPTVSAAPKRKRDTMVDTLKDIVGQDHQSKLELLQLSHKAKRQRTEMELKHKAVEADKARAHELQTLKLRIQLAQINNGAQTSSMRTMGSSEHPIPFHTGDPTPYGAGNSSGCATPYSTSNASGFDSGEGSSSSHNSSNDVDLSFQ</sequence>
<organism evidence="2 3">
    <name type="scientific">Mycena albidolilacea</name>
    <dbReference type="NCBI Taxonomy" id="1033008"/>
    <lineage>
        <taxon>Eukaryota</taxon>
        <taxon>Fungi</taxon>
        <taxon>Dikarya</taxon>
        <taxon>Basidiomycota</taxon>
        <taxon>Agaricomycotina</taxon>
        <taxon>Agaricomycetes</taxon>
        <taxon>Agaricomycetidae</taxon>
        <taxon>Agaricales</taxon>
        <taxon>Marasmiineae</taxon>
        <taxon>Mycenaceae</taxon>
        <taxon>Mycena</taxon>
    </lineage>
</organism>
<feature type="compositionally biased region" description="Polar residues" evidence="1">
    <location>
        <begin position="429"/>
        <end position="438"/>
    </location>
</feature>
<dbReference type="EMBL" id="JARIHO010000165">
    <property type="protein sequence ID" value="KAJ7300494.1"/>
    <property type="molecule type" value="Genomic_DNA"/>
</dbReference>
<reference evidence="2" key="1">
    <citation type="submission" date="2023-03" db="EMBL/GenBank/DDBJ databases">
        <title>Massive genome expansion in bonnet fungi (Mycena s.s.) driven by repeated elements and novel gene families across ecological guilds.</title>
        <authorList>
            <consortium name="Lawrence Berkeley National Laboratory"/>
            <person name="Harder C.B."/>
            <person name="Miyauchi S."/>
            <person name="Viragh M."/>
            <person name="Kuo A."/>
            <person name="Thoen E."/>
            <person name="Andreopoulos B."/>
            <person name="Lu D."/>
            <person name="Skrede I."/>
            <person name="Drula E."/>
            <person name="Henrissat B."/>
            <person name="Morin E."/>
            <person name="Kohler A."/>
            <person name="Barry K."/>
            <person name="LaButti K."/>
            <person name="Morin E."/>
            <person name="Salamov A."/>
            <person name="Lipzen A."/>
            <person name="Mereny Z."/>
            <person name="Hegedus B."/>
            <person name="Baldrian P."/>
            <person name="Stursova M."/>
            <person name="Weitz H."/>
            <person name="Taylor A."/>
            <person name="Grigoriev I.V."/>
            <person name="Nagy L.G."/>
            <person name="Martin F."/>
            <person name="Kauserud H."/>
        </authorList>
    </citation>
    <scope>NUCLEOTIDE SEQUENCE</scope>
    <source>
        <strain evidence="2">CBHHK002</strain>
    </source>
</reference>
<name>A0AAD6YW45_9AGAR</name>
<keyword evidence="3" id="KW-1185">Reference proteome</keyword>
<evidence type="ECO:0000313" key="2">
    <source>
        <dbReference type="EMBL" id="KAJ7300494.1"/>
    </source>
</evidence>
<gene>
    <name evidence="2" type="ORF">DFH08DRAFT_828421</name>
</gene>
<dbReference type="AlphaFoldDB" id="A0AAD6YW45"/>
<feature type="region of interest" description="Disordered" evidence="1">
    <location>
        <begin position="1"/>
        <end position="108"/>
    </location>
</feature>
<protein>
    <submittedName>
        <fullName evidence="2">Uncharacterized protein</fullName>
    </submittedName>
</protein>
<dbReference type="Proteomes" id="UP001218218">
    <property type="component" value="Unassembled WGS sequence"/>
</dbReference>
<feature type="compositionally biased region" description="Polar residues" evidence="1">
    <location>
        <begin position="456"/>
        <end position="470"/>
    </location>
</feature>
<proteinExistence type="predicted"/>
<evidence type="ECO:0000313" key="3">
    <source>
        <dbReference type="Proteomes" id="UP001218218"/>
    </source>
</evidence>
<accession>A0AAD6YW45</accession>
<feature type="compositionally biased region" description="Low complexity" evidence="1">
    <location>
        <begin position="471"/>
        <end position="494"/>
    </location>
</feature>
<comment type="caution">
    <text evidence="2">The sequence shown here is derived from an EMBL/GenBank/DDBJ whole genome shotgun (WGS) entry which is preliminary data.</text>
</comment>